<evidence type="ECO:0000259" key="2">
    <source>
        <dbReference type="Pfam" id="PF05225"/>
    </source>
</evidence>
<name>A0ABM4BMH5_HYDVU</name>
<dbReference type="Pfam" id="PF03184">
    <property type="entry name" value="DDE_1"/>
    <property type="match status" value="1"/>
</dbReference>
<evidence type="ECO:0000259" key="1">
    <source>
        <dbReference type="Pfam" id="PF03184"/>
    </source>
</evidence>
<dbReference type="InterPro" id="IPR050863">
    <property type="entry name" value="CenT-Element_Derived"/>
</dbReference>
<gene>
    <name evidence="4" type="primary">LOC136078442</name>
</gene>
<dbReference type="Proteomes" id="UP001652625">
    <property type="component" value="Chromosome 03"/>
</dbReference>
<organism evidence="3 4">
    <name type="scientific">Hydra vulgaris</name>
    <name type="common">Hydra</name>
    <name type="synonym">Hydra attenuata</name>
    <dbReference type="NCBI Taxonomy" id="6087"/>
    <lineage>
        <taxon>Eukaryota</taxon>
        <taxon>Metazoa</taxon>
        <taxon>Cnidaria</taxon>
        <taxon>Hydrozoa</taxon>
        <taxon>Hydroidolina</taxon>
        <taxon>Anthoathecata</taxon>
        <taxon>Aplanulata</taxon>
        <taxon>Hydridae</taxon>
        <taxon>Hydra</taxon>
    </lineage>
</organism>
<dbReference type="Pfam" id="PF05225">
    <property type="entry name" value="HTH_psq"/>
    <property type="match status" value="1"/>
</dbReference>
<keyword evidence="3" id="KW-1185">Reference proteome</keyword>
<proteinExistence type="predicted"/>
<dbReference type="InterPro" id="IPR009057">
    <property type="entry name" value="Homeodomain-like_sf"/>
</dbReference>
<evidence type="ECO:0000313" key="4">
    <source>
        <dbReference type="RefSeq" id="XP_065650287.1"/>
    </source>
</evidence>
<protein>
    <submittedName>
        <fullName evidence="4">Uncharacterized protein LOC136078442</fullName>
    </submittedName>
</protein>
<feature type="domain" description="DDE-1" evidence="1">
    <location>
        <begin position="204"/>
        <end position="292"/>
    </location>
</feature>
<dbReference type="RefSeq" id="XP_065650287.1">
    <property type="nucleotide sequence ID" value="XM_065794215.1"/>
</dbReference>
<accession>A0ABM4BMH5</accession>
<dbReference type="PANTHER" id="PTHR19303">
    <property type="entry name" value="TRANSPOSON"/>
    <property type="match status" value="1"/>
</dbReference>
<evidence type="ECO:0000313" key="3">
    <source>
        <dbReference type="Proteomes" id="UP001652625"/>
    </source>
</evidence>
<dbReference type="GeneID" id="136078442"/>
<sequence>MDNFKQKEERESRIQLAIQTITEKKISYVQAAKCYNVAKSTLFDRTKESSNNRGAPRKMSNITEAIIVDLLKFMSDIGFGLNRKDVFIVVENYLKESNQRSLFKDGKPTRKWYSGFMNKYRKKIYPRKVSGMQTIKAVATQPAIIDNWFEQLAVAYNEHNLGDKSFQIFNCDESGSQFDQCKVKTICRKGTKNPKKLAPSNEKQMTTILTCCDAFGNYLPHQIIYKGKHVMKDWCKGGAQNVHYNSSSSGWMESEHFLSWFKTVFLPHANKLSGFKVLILDGHASHMSLELKKKL</sequence>
<dbReference type="SUPFAM" id="SSF46689">
    <property type="entry name" value="Homeodomain-like"/>
    <property type="match status" value="1"/>
</dbReference>
<dbReference type="InterPro" id="IPR007889">
    <property type="entry name" value="HTH_Psq"/>
</dbReference>
<dbReference type="PANTHER" id="PTHR19303:SF74">
    <property type="entry name" value="POGO TRANSPOSABLE ELEMENT WITH KRAB DOMAIN"/>
    <property type="match status" value="1"/>
</dbReference>
<reference evidence="4" key="1">
    <citation type="submission" date="2025-08" db="UniProtKB">
        <authorList>
            <consortium name="RefSeq"/>
        </authorList>
    </citation>
    <scope>IDENTIFICATION</scope>
</reference>
<dbReference type="InterPro" id="IPR004875">
    <property type="entry name" value="DDE_SF_endonuclease_dom"/>
</dbReference>
<feature type="domain" description="HTH psq-type" evidence="2">
    <location>
        <begin position="13"/>
        <end position="48"/>
    </location>
</feature>